<dbReference type="Proteomes" id="UP000594220">
    <property type="component" value="Unplaced"/>
</dbReference>
<evidence type="ECO:0000256" key="5">
    <source>
        <dbReference type="ARBA" id="ARBA00022801"/>
    </source>
</evidence>
<keyword evidence="4" id="KW-0255">Endonuclease</keyword>
<evidence type="ECO:0000259" key="6">
    <source>
        <dbReference type="Pfam" id="PF18697"/>
    </source>
</evidence>
<accession>A0A7M4EZ18</accession>
<evidence type="ECO:0000256" key="2">
    <source>
        <dbReference type="ARBA" id="ARBA00022695"/>
    </source>
</evidence>
<dbReference type="GO" id="GO:0016779">
    <property type="term" value="F:nucleotidyltransferase activity"/>
    <property type="evidence" value="ECO:0007669"/>
    <property type="project" value="UniProtKB-KW"/>
</dbReference>
<evidence type="ECO:0000256" key="4">
    <source>
        <dbReference type="ARBA" id="ARBA00022759"/>
    </source>
</evidence>
<dbReference type="GeneTree" id="ENSGT00960000189561"/>
<dbReference type="Gene3D" id="2.30.30.850">
    <property type="match status" value="1"/>
</dbReference>
<protein>
    <recommendedName>
        <fullName evidence="6">Murine leukemia virus integrase C-terminal domain-containing protein</fullName>
    </recommendedName>
</protein>
<keyword evidence="1" id="KW-0808">Transferase</keyword>
<dbReference type="AlphaFoldDB" id="A0A7M4EZ18"/>
<dbReference type="GO" id="GO:0004519">
    <property type="term" value="F:endonuclease activity"/>
    <property type="evidence" value="ECO:0007669"/>
    <property type="project" value="UniProtKB-KW"/>
</dbReference>
<keyword evidence="8" id="KW-1185">Reference proteome</keyword>
<evidence type="ECO:0000256" key="3">
    <source>
        <dbReference type="ARBA" id="ARBA00022722"/>
    </source>
</evidence>
<keyword evidence="3" id="KW-0540">Nuclease</keyword>
<reference evidence="7" key="1">
    <citation type="submission" date="2025-08" db="UniProtKB">
        <authorList>
            <consortium name="Ensembl"/>
        </authorList>
    </citation>
    <scope>IDENTIFICATION</scope>
</reference>
<dbReference type="GO" id="GO:0016787">
    <property type="term" value="F:hydrolase activity"/>
    <property type="evidence" value="ECO:0007669"/>
    <property type="project" value="UniProtKB-KW"/>
</dbReference>
<dbReference type="Pfam" id="PF18697">
    <property type="entry name" value="MLVIN_C"/>
    <property type="match status" value="1"/>
</dbReference>
<sequence length="104" mass="11798">KNIPPYQDIPPSHIKQFPKYGGSVVNPVQPGDWVLIKVHQRKDCLQPRWKGPFLVLLTIPTAVKVAEVSVWVHTSHCKKVTVLTEWKASLTCDTSMKIQRVPCE</sequence>
<keyword evidence="2" id="KW-0548">Nucleotidyltransferase</keyword>
<dbReference type="InterPro" id="IPR040643">
    <property type="entry name" value="MLVIN_C"/>
</dbReference>
<evidence type="ECO:0000256" key="1">
    <source>
        <dbReference type="ARBA" id="ARBA00022679"/>
    </source>
</evidence>
<evidence type="ECO:0000313" key="8">
    <source>
        <dbReference type="Proteomes" id="UP000594220"/>
    </source>
</evidence>
<keyword evidence="5" id="KW-0378">Hydrolase</keyword>
<dbReference type="Ensembl" id="ENSCPRT00005019329.1">
    <property type="protein sequence ID" value="ENSCPRP00005016494.1"/>
    <property type="gene ID" value="ENSCPRG00005011506.1"/>
</dbReference>
<name>A0A7M4EZ18_CROPO</name>
<organism evidence="7 8">
    <name type="scientific">Crocodylus porosus</name>
    <name type="common">Saltwater crocodile</name>
    <name type="synonym">Estuarine crocodile</name>
    <dbReference type="NCBI Taxonomy" id="8502"/>
    <lineage>
        <taxon>Eukaryota</taxon>
        <taxon>Metazoa</taxon>
        <taxon>Chordata</taxon>
        <taxon>Craniata</taxon>
        <taxon>Vertebrata</taxon>
        <taxon>Euteleostomi</taxon>
        <taxon>Archelosauria</taxon>
        <taxon>Archosauria</taxon>
        <taxon>Crocodylia</taxon>
        <taxon>Longirostres</taxon>
        <taxon>Crocodylidae</taxon>
        <taxon>Crocodylus</taxon>
    </lineage>
</organism>
<feature type="domain" description="Murine leukemia virus integrase C-terminal" evidence="6">
    <location>
        <begin position="28"/>
        <end position="80"/>
    </location>
</feature>
<reference evidence="7" key="2">
    <citation type="submission" date="2025-09" db="UniProtKB">
        <authorList>
            <consortium name="Ensembl"/>
        </authorList>
    </citation>
    <scope>IDENTIFICATION</scope>
</reference>
<evidence type="ECO:0000313" key="7">
    <source>
        <dbReference type="Ensembl" id="ENSCPRP00005016494.1"/>
    </source>
</evidence>
<proteinExistence type="predicted"/>
<dbReference type="OMA" id="ESAVWMK"/>